<gene>
    <name evidence="1" type="ORF">glysoja_046712</name>
</gene>
<dbReference type="Proteomes" id="UP000053555">
    <property type="component" value="Unassembled WGS sequence"/>
</dbReference>
<dbReference type="EMBL" id="KN652157">
    <property type="protein sequence ID" value="KHN29798.1"/>
    <property type="molecule type" value="Genomic_DNA"/>
</dbReference>
<dbReference type="AlphaFoldDB" id="A0A0B2RD33"/>
<proteinExistence type="predicted"/>
<sequence length="71" mass="8497">MIIYLSFLIRLQKLTNQFFCLHSYYITLHTHTPFTSSVRAMTMCEFQAHTLFHYSLSLFYLSKTYNGSFKL</sequence>
<protein>
    <submittedName>
        <fullName evidence="1">Uncharacterized protein</fullName>
    </submittedName>
</protein>
<organism evidence="1">
    <name type="scientific">Glycine soja</name>
    <name type="common">Wild soybean</name>
    <dbReference type="NCBI Taxonomy" id="3848"/>
    <lineage>
        <taxon>Eukaryota</taxon>
        <taxon>Viridiplantae</taxon>
        <taxon>Streptophyta</taxon>
        <taxon>Embryophyta</taxon>
        <taxon>Tracheophyta</taxon>
        <taxon>Spermatophyta</taxon>
        <taxon>Magnoliopsida</taxon>
        <taxon>eudicotyledons</taxon>
        <taxon>Gunneridae</taxon>
        <taxon>Pentapetalae</taxon>
        <taxon>rosids</taxon>
        <taxon>fabids</taxon>
        <taxon>Fabales</taxon>
        <taxon>Fabaceae</taxon>
        <taxon>Papilionoideae</taxon>
        <taxon>50 kb inversion clade</taxon>
        <taxon>NPAAA clade</taxon>
        <taxon>indigoferoid/millettioid clade</taxon>
        <taxon>Phaseoleae</taxon>
        <taxon>Glycine</taxon>
        <taxon>Glycine subgen. Soja</taxon>
    </lineage>
</organism>
<accession>A0A0B2RD33</accession>
<name>A0A0B2RD33_GLYSO</name>
<evidence type="ECO:0000313" key="1">
    <source>
        <dbReference type="EMBL" id="KHN29798.1"/>
    </source>
</evidence>
<reference evidence="1" key="1">
    <citation type="submission" date="2014-07" db="EMBL/GenBank/DDBJ databases">
        <title>Identification of a novel salt tolerance gene in wild soybean by whole-genome sequencing.</title>
        <authorList>
            <person name="Lam H.-M."/>
            <person name="Qi X."/>
            <person name="Li M.-W."/>
            <person name="Liu X."/>
            <person name="Xie M."/>
            <person name="Ni M."/>
            <person name="Xu X."/>
        </authorList>
    </citation>
    <scope>NUCLEOTIDE SEQUENCE [LARGE SCALE GENOMIC DNA]</scope>
    <source>
        <tissue evidence="1">Root</tissue>
    </source>
</reference>